<gene>
    <name evidence="1" type="ORF">JP09_004150</name>
</gene>
<dbReference type="RefSeq" id="WP_102331847.1">
    <property type="nucleotide sequence ID" value="NZ_CP058566.2"/>
</dbReference>
<dbReference type="OrthoDB" id="9854130at2"/>
<accession>A0A2P5P823</accession>
<protein>
    <recommendedName>
        <fullName evidence="3">DUF2680 domain-containing protein</fullName>
    </recommendedName>
</protein>
<evidence type="ECO:0000313" key="2">
    <source>
        <dbReference type="Proteomes" id="UP000235653"/>
    </source>
</evidence>
<reference evidence="1 2" key="1">
    <citation type="journal article" date="2017" name="ISME J.">
        <title>Grape pomace compost harbors organohalide-respiring Dehalogenimonas species with novel reductive dehalogenase genes.</title>
        <authorList>
            <person name="Yang Y."/>
            <person name="Higgins S.A."/>
            <person name="Yan J."/>
            <person name="Simsir B."/>
            <person name="Chourey K."/>
            <person name="Iyer R."/>
            <person name="Hettich R.L."/>
            <person name="Baldwin B."/>
            <person name="Ogles D.M."/>
            <person name="Loffler F.E."/>
        </authorList>
    </citation>
    <scope>NUCLEOTIDE SEQUENCE [LARGE SCALE GENOMIC DNA]</scope>
    <source>
        <strain evidence="1 2">GP</strain>
    </source>
</reference>
<keyword evidence="2" id="KW-1185">Reference proteome</keyword>
<proteinExistence type="predicted"/>
<dbReference type="Proteomes" id="UP000235653">
    <property type="component" value="Unassembled WGS sequence"/>
</dbReference>
<dbReference type="EMBL" id="JQAN02000007">
    <property type="protein sequence ID" value="PPD58440.1"/>
    <property type="molecule type" value="Genomic_DNA"/>
</dbReference>
<evidence type="ECO:0008006" key="3">
    <source>
        <dbReference type="Google" id="ProtNLM"/>
    </source>
</evidence>
<organism evidence="1 2">
    <name type="scientific">Dehalogenimonas etheniformans</name>
    <dbReference type="NCBI Taxonomy" id="1536648"/>
    <lineage>
        <taxon>Bacteria</taxon>
        <taxon>Bacillati</taxon>
        <taxon>Chloroflexota</taxon>
        <taxon>Dehalococcoidia</taxon>
        <taxon>Dehalococcoidales</taxon>
        <taxon>Dehalococcoidaceae</taxon>
        <taxon>Dehalogenimonas</taxon>
    </lineage>
</organism>
<evidence type="ECO:0000313" key="1">
    <source>
        <dbReference type="EMBL" id="PPD58440.1"/>
    </source>
</evidence>
<comment type="caution">
    <text evidence="1">The sequence shown here is derived from an EMBL/GenBank/DDBJ whole genome shotgun (WGS) entry which is preliminary data.</text>
</comment>
<dbReference type="AlphaFoldDB" id="A0A2P5P823"/>
<name>A0A2P5P823_9CHLR</name>
<sequence length="200" mass="20219">MKGISKKWLVVLAVAVVAIFAVGVPALAATGNPGPTLPAVNNGYGPGCVDSGTLARVATVLGLTPADLATQLQSGKTLGSIATEKNISSSAVVDAIIANFQARINLQVQNGYLTQTQAQTYLDAARQAAQNLLTLNLASVSGSNTWAGFCGEYLNASVGPGPFGPGMMGGWSYTSDTVTPGNPAAPGFGWGMMGGGWGCR</sequence>